<reference evidence="3" key="1">
    <citation type="submission" date="2014-03" db="EMBL/GenBank/DDBJ databases">
        <authorList>
            <person name="Aksoy S."/>
            <person name="Warren W."/>
            <person name="Wilson R.K."/>
        </authorList>
    </citation>
    <scope>NUCLEOTIDE SEQUENCE [LARGE SCALE GENOMIC DNA]</scope>
    <source>
        <strain evidence="3">IAEA</strain>
    </source>
</reference>
<dbReference type="VEuPathDB" id="VectorBase:GPAI023947"/>
<feature type="compositionally biased region" description="Basic and acidic residues" evidence="1">
    <location>
        <begin position="90"/>
        <end position="100"/>
    </location>
</feature>
<organism evidence="2 3">
    <name type="scientific">Glossina pallidipes</name>
    <name type="common">Tsetse fly</name>
    <dbReference type="NCBI Taxonomy" id="7398"/>
    <lineage>
        <taxon>Eukaryota</taxon>
        <taxon>Metazoa</taxon>
        <taxon>Ecdysozoa</taxon>
        <taxon>Arthropoda</taxon>
        <taxon>Hexapoda</taxon>
        <taxon>Insecta</taxon>
        <taxon>Pterygota</taxon>
        <taxon>Neoptera</taxon>
        <taxon>Endopterygota</taxon>
        <taxon>Diptera</taxon>
        <taxon>Brachycera</taxon>
        <taxon>Muscomorpha</taxon>
        <taxon>Hippoboscoidea</taxon>
        <taxon>Glossinidae</taxon>
        <taxon>Glossina</taxon>
    </lineage>
</organism>
<feature type="region of interest" description="Disordered" evidence="1">
    <location>
        <begin position="43"/>
        <end position="67"/>
    </location>
</feature>
<name>A0A1A9ZSX8_GLOPL</name>
<feature type="region of interest" description="Disordered" evidence="1">
    <location>
        <begin position="84"/>
        <end position="136"/>
    </location>
</feature>
<protein>
    <submittedName>
        <fullName evidence="2">Uncharacterized protein</fullName>
    </submittedName>
</protein>
<reference evidence="2" key="2">
    <citation type="submission" date="2020-05" db="UniProtKB">
        <authorList>
            <consortium name="EnsemblMetazoa"/>
        </authorList>
    </citation>
    <scope>IDENTIFICATION</scope>
    <source>
        <strain evidence="2">IAEA</strain>
    </source>
</reference>
<feature type="compositionally biased region" description="Basic and acidic residues" evidence="1">
    <location>
        <begin position="49"/>
        <end position="67"/>
    </location>
</feature>
<feature type="compositionally biased region" description="Acidic residues" evidence="1">
    <location>
        <begin position="123"/>
        <end position="132"/>
    </location>
</feature>
<keyword evidence="3" id="KW-1185">Reference proteome</keyword>
<dbReference type="AlphaFoldDB" id="A0A1A9ZSX8"/>
<sequence length="187" mass="21383">MSSFCVLCQTLPQQMFPYQNPDRKTYDYLLVLSNKYVEALSQKNGGRKGAGETEGQRDRESVRERGKCEREGKVYAINVSVGQQKPCPGHRREFLAKSEPKYVVPKRARHVPNAQRDQHDEVDPNGDQDDGPNDAVQCVRHDVAPHAPHDVVRHARRDDDAAQYVRYDDVANVQCDQHDEDNEQLRS</sequence>
<evidence type="ECO:0000313" key="3">
    <source>
        <dbReference type="Proteomes" id="UP000092445"/>
    </source>
</evidence>
<dbReference type="EnsemblMetazoa" id="GPAI023947-RA">
    <property type="protein sequence ID" value="GPAI023947-PA"/>
    <property type="gene ID" value="GPAI023947"/>
</dbReference>
<proteinExistence type="predicted"/>
<dbReference type="Proteomes" id="UP000092445">
    <property type="component" value="Unassembled WGS sequence"/>
</dbReference>
<accession>A0A1A9ZSX8</accession>
<evidence type="ECO:0000313" key="2">
    <source>
        <dbReference type="EnsemblMetazoa" id="GPAI023947-PA"/>
    </source>
</evidence>
<evidence type="ECO:0000256" key="1">
    <source>
        <dbReference type="SAM" id="MobiDB-lite"/>
    </source>
</evidence>